<evidence type="ECO:0000259" key="2">
    <source>
        <dbReference type="PROSITE" id="PS51934"/>
    </source>
</evidence>
<dbReference type="PROSITE" id="PS51934">
    <property type="entry name" value="LRAT"/>
    <property type="match status" value="1"/>
</dbReference>
<dbReference type="EMBL" id="CAJVPS010014770">
    <property type="protein sequence ID" value="CAG8684198.1"/>
    <property type="molecule type" value="Genomic_DNA"/>
</dbReference>
<dbReference type="Proteomes" id="UP000789508">
    <property type="component" value="Unassembled WGS sequence"/>
</dbReference>
<name>A0A9N9EQ19_9GLOM</name>
<keyword evidence="4" id="KW-1185">Reference proteome</keyword>
<dbReference type="OrthoDB" id="421951at2759"/>
<evidence type="ECO:0000256" key="1">
    <source>
        <dbReference type="SAM" id="Coils"/>
    </source>
</evidence>
<sequence length="249" mass="28007">MTETLETFEISNGYDRDSLKSAKDKAANLRHELNGENPMLAIISSLTLRFDEGYSFEKAGVRKFDLPSDAINNPDQYIKPLDIVSRRIGDSSLHHVAVYLGNRQVAHIYDPDSSFSSSSSGNKARKDSWSEFLVSHIAKAIVEGYKEGKYDVFEENCEHFASEIVLGIDFSRQAEARKKAIGMVAESLLMNDPQAPLPYFFPDPSSFTEEINLQSKINETNEKLDNLAKHKTSAVENKVKEIKNHDESQ</sequence>
<dbReference type="InterPro" id="IPR007053">
    <property type="entry name" value="LRAT_dom"/>
</dbReference>
<feature type="coiled-coil region" evidence="1">
    <location>
        <begin position="210"/>
        <end position="237"/>
    </location>
</feature>
<evidence type="ECO:0000313" key="3">
    <source>
        <dbReference type="EMBL" id="CAG8684198.1"/>
    </source>
</evidence>
<evidence type="ECO:0000313" key="4">
    <source>
        <dbReference type="Proteomes" id="UP000789508"/>
    </source>
</evidence>
<comment type="caution">
    <text evidence="3">The sequence shown here is derived from an EMBL/GenBank/DDBJ whole genome shotgun (WGS) entry which is preliminary data.</text>
</comment>
<gene>
    <name evidence="3" type="ORF">ALEPTO_LOCUS10956</name>
</gene>
<dbReference type="AlphaFoldDB" id="A0A9N9EQ19"/>
<accession>A0A9N9EQ19</accession>
<keyword evidence="1" id="KW-0175">Coiled coil</keyword>
<proteinExistence type="predicted"/>
<organism evidence="3 4">
    <name type="scientific">Ambispora leptoticha</name>
    <dbReference type="NCBI Taxonomy" id="144679"/>
    <lineage>
        <taxon>Eukaryota</taxon>
        <taxon>Fungi</taxon>
        <taxon>Fungi incertae sedis</taxon>
        <taxon>Mucoromycota</taxon>
        <taxon>Glomeromycotina</taxon>
        <taxon>Glomeromycetes</taxon>
        <taxon>Archaeosporales</taxon>
        <taxon>Ambisporaceae</taxon>
        <taxon>Ambispora</taxon>
    </lineage>
</organism>
<protein>
    <submittedName>
        <fullName evidence="3">5399_t:CDS:1</fullName>
    </submittedName>
</protein>
<dbReference type="Gene3D" id="3.90.1720.10">
    <property type="entry name" value="endopeptidase domain like (from Nostoc punctiforme)"/>
    <property type="match status" value="1"/>
</dbReference>
<feature type="domain" description="LRAT" evidence="2">
    <location>
        <begin position="85"/>
        <end position="173"/>
    </location>
</feature>
<reference evidence="3" key="1">
    <citation type="submission" date="2021-06" db="EMBL/GenBank/DDBJ databases">
        <authorList>
            <person name="Kallberg Y."/>
            <person name="Tangrot J."/>
            <person name="Rosling A."/>
        </authorList>
    </citation>
    <scope>NUCLEOTIDE SEQUENCE</scope>
    <source>
        <strain evidence="3">FL130A</strain>
    </source>
</reference>